<reference evidence="2 3" key="1">
    <citation type="journal article" date="2020" name="Mol. Biol. Evol.">
        <title>Distinct Expression and Methylation Patterns for Genes with Different Fates following a Single Whole-Genome Duplication in Flowering Plants.</title>
        <authorList>
            <person name="Shi T."/>
            <person name="Rahmani R.S."/>
            <person name="Gugger P.F."/>
            <person name="Wang M."/>
            <person name="Li H."/>
            <person name="Zhang Y."/>
            <person name="Li Z."/>
            <person name="Wang Q."/>
            <person name="Van de Peer Y."/>
            <person name="Marchal K."/>
            <person name="Chen J."/>
        </authorList>
    </citation>
    <scope>NUCLEOTIDE SEQUENCE [LARGE SCALE GENOMIC DNA]</scope>
    <source>
        <tissue evidence="2">Leaf</tissue>
    </source>
</reference>
<accession>A0A822ZR69</accession>
<keyword evidence="1" id="KW-0812">Transmembrane</keyword>
<evidence type="ECO:0000313" key="3">
    <source>
        <dbReference type="Proteomes" id="UP000607653"/>
    </source>
</evidence>
<proteinExistence type="predicted"/>
<dbReference type="AlphaFoldDB" id="A0A822ZR69"/>
<protein>
    <submittedName>
        <fullName evidence="2">Uncharacterized protein</fullName>
    </submittedName>
</protein>
<gene>
    <name evidence="2" type="ORF">HUJ06_004155</name>
</gene>
<dbReference type="Proteomes" id="UP000607653">
    <property type="component" value="Unassembled WGS sequence"/>
</dbReference>
<keyword evidence="1" id="KW-0472">Membrane</keyword>
<evidence type="ECO:0000313" key="2">
    <source>
        <dbReference type="EMBL" id="DAD45925.1"/>
    </source>
</evidence>
<feature type="transmembrane region" description="Helical" evidence="1">
    <location>
        <begin position="20"/>
        <end position="41"/>
    </location>
</feature>
<sequence length="48" mass="5511">MRSSNYEAAFQHLEYAHMHLVPGGFLTQYALMMYDILVGLLSKHGTMH</sequence>
<organism evidence="2 3">
    <name type="scientific">Nelumbo nucifera</name>
    <name type="common">Sacred lotus</name>
    <dbReference type="NCBI Taxonomy" id="4432"/>
    <lineage>
        <taxon>Eukaryota</taxon>
        <taxon>Viridiplantae</taxon>
        <taxon>Streptophyta</taxon>
        <taxon>Embryophyta</taxon>
        <taxon>Tracheophyta</taxon>
        <taxon>Spermatophyta</taxon>
        <taxon>Magnoliopsida</taxon>
        <taxon>Proteales</taxon>
        <taxon>Nelumbonaceae</taxon>
        <taxon>Nelumbo</taxon>
    </lineage>
</organism>
<name>A0A822ZR69_NELNU</name>
<keyword evidence="1" id="KW-1133">Transmembrane helix</keyword>
<evidence type="ECO:0000256" key="1">
    <source>
        <dbReference type="SAM" id="Phobius"/>
    </source>
</evidence>
<dbReference type="EMBL" id="DUZY01000007">
    <property type="protein sequence ID" value="DAD45925.1"/>
    <property type="molecule type" value="Genomic_DNA"/>
</dbReference>
<keyword evidence="3" id="KW-1185">Reference proteome</keyword>
<comment type="caution">
    <text evidence="2">The sequence shown here is derived from an EMBL/GenBank/DDBJ whole genome shotgun (WGS) entry which is preliminary data.</text>
</comment>